<dbReference type="GO" id="GO:0003700">
    <property type="term" value="F:DNA-binding transcription factor activity"/>
    <property type="evidence" value="ECO:0007669"/>
    <property type="project" value="InterPro"/>
</dbReference>
<organism evidence="5 6">
    <name type="scientific">Bacteroides coprosuis DSM 18011</name>
    <dbReference type="NCBI Taxonomy" id="679937"/>
    <lineage>
        <taxon>Bacteria</taxon>
        <taxon>Pseudomonadati</taxon>
        <taxon>Bacteroidota</taxon>
        <taxon>Bacteroidia</taxon>
        <taxon>Bacteroidales</taxon>
        <taxon>Bacteroidaceae</taxon>
        <taxon>Bacteroides</taxon>
    </lineage>
</organism>
<evidence type="ECO:0000256" key="1">
    <source>
        <dbReference type="ARBA" id="ARBA00023015"/>
    </source>
</evidence>
<sequence length="285" mass="33180">MTQTQGLNKVLGCSKCNGLANAENYGFKIYHYPEGHKVKVDNQLTNNLNFVTKGKAIIHYNQTFTIDIAAEEMVLIPEGSDIVVEMLEPTSVVLMRFDTYTSTCRQLNGEDYSEYVPLDGYKLYPTPILAPLQQFLNLLIEVMTKGIDCIHYHDCKRKEFFFYLKGYYSKEQIVKLMYPLLSKEFKFKDFVYKNYHHVNNVIDLIKLSDMGRSQFFERFKEEFGVTAKQWMIRKKSEAILLRLSEPEASIKEIMFDFGFNSASQFNRFCKQYLGDNPSSLVHKNS</sequence>
<dbReference type="EMBL" id="CM001167">
    <property type="protein sequence ID" value="EGJ71900.1"/>
    <property type="molecule type" value="Genomic_DNA"/>
</dbReference>
<dbReference type="PANTHER" id="PTHR43280:SF28">
    <property type="entry name" value="HTH-TYPE TRANSCRIPTIONAL ACTIVATOR RHAS"/>
    <property type="match status" value="1"/>
</dbReference>
<keyword evidence="2" id="KW-0238">DNA-binding</keyword>
<keyword evidence="3" id="KW-0804">Transcription</keyword>
<dbReference type="OrthoDB" id="1031098at2"/>
<dbReference type="PROSITE" id="PS01124">
    <property type="entry name" value="HTH_ARAC_FAMILY_2"/>
    <property type="match status" value="1"/>
</dbReference>
<proteinExistence type="predicted"/>
<dbReference type="Proteomes" id="UP000018439">
    <property type="component" value="Chromosome"/>
</dbReference>
<dbReference type="Pfam" id="PF12833">
    <property type="entry name" value="HTH_18"/>
    <property type="match status" value="1"/>
</dbReference>
<feature type="domain" description="HTH araC/xylS-type" evidence="4">
    <location>
        <begin position="185"/>
        <end position="283"/>
    </location>
</feature>
<dbReference type="InterPro" id="IPR018060">
    <property type="entry name" value="HTH_AraC"/>
</dbReference>
<accession>F3ZR27</accession>
<dbReference type="InterPro" id="IPR009057">
    <property type="entry name" value="Homeodomain-like_sf"/>
</dbReference>
<gene>
    <name evidence="5" type="ORF">Bcop_1708</name>
</gene>
<evidence type="ECO:0000313" key="5">
    <source>
        <dbReference type="EMBL" id="EGJ71900.1"/>
    </source>
</evidence>
<dbReference type="SMART" id="SM00342">
    <property type="entry name" value="HTH_ARAC"/>
    <property type="match status" value="1"/>
</dbReference>
<keyword evidence="1" id="KW-0805">Transcription regulation</keyword>
<protein>
    <submittedName>
        <fullName evidence="5">Helix-turn-helix, AraC domain protein</fullName>
    </submittedName>
</protein>
<evidence type="ECO:0000259" key="4">
    <source>
        <dbReference type="PROSITE" id="PS01124"/>
    </source>
</evidence>
<dbReference type="Gene3D" id="1.10.10.60">
    <property type="entry name" value="Homeodomain-like"/>
    <property type="match status" value="1"/>
</dbReference>
<evidence type="ECO:0000256" key="3">
    <source>
        <dbReference type="ARBA" id="ARBA00023163"/>
    </source>
</evidence>
<reference evidence="5 6" key="1">
    <citation type="journal article" date="2011" name="Stand. Genomic Sci.">
        <title>Non-contiguous finished genome sequence of Bacteroides coprosuis type strain (PC139).</title>
        <authorList>
            <person name="Land M."/>
            <person name="Held B."/>
            <person name="Gronow S."/>
            <person name="Abt B."/>
            <person name="Lucas S."/>
            <person name="Del Rio T.G."/>
            <person name="Nolan M."/>
            <person name="Tice H."/>
            <person name="Cheng J.F."/>
            <person name="Pitluck S."/>
            <person name="Liolios K."/>
            <person name="Pagani I."/>
            <person name="Ivanova N."/>
            <person name="Mavromatis K."/>
            <person name="Mikhailova N."/>
            <person name="Pati A."/>
            <person name="Tapia R."/>
            <person name="Han C."/>
            <person name="Goodwin L."/>
            <person name="Chen A."/>
            <person name="Palaniappan K."/>
            <person name="Hauser L."/>
            <person name="Brambilla E.M."/>
            <person name="Rohde M."/>
            <person name="Goker M."/>
            <person name="Detter J.C."/>
            <person name="Woyke T."/>
            <person name="Bristow J."/>
            <person name="Eisen J.A."/>
            <person name="Markowitz V."/>
            <person name="Hugenholtz P."/>
            <person name="Kyrpides N.C."/>
            <person name="Klenk H.P."/>
            <person name="Lapidus A."/>
        </authorList>
    </citation>
    <scope>NUCLEOTIDE SEQUENCE</scope>
    <source>
        <strain evidence="5 6">DSM 18011</strain>
    </source>
</reference>
<evidence type="ECO:0000313" key="6">
    <source>
        <dbReference type="Proteomes" id="UP000018439"/>
    </source>
</evidence>
<dbReference type="HOGENOM" id="CLU_077934_0_0_10"/>
<keyword evidence="6" id="KW-1185">Reference proteome</keyword>
<name>F3ZR27_9BACE</name>
<evidence type="ECO:0000256" key="2">
    <source>
        <dbReference type="ARBA" id="ARBA00023125"/>
    </source>
</evidence>
<dbReference type="eggNOG" id="COG2207">
    <property type="taxonomic scope" value="Bacteria"/>
</dbReference>
<dbReference type="GO" id="GO:0043565">
    <property type="term" value="F:sequence-specific DNA binding"/>
    <property type="evidence" value="ECO:0007669"/>
    <property type="project" value="InterPro"/>
</dbReference>
<dbReference type="AlphaFoldDB" id="F3ZR27"/>
<dbReference type="STRING" id="679937.Bcop_1708"/>
<dbReference type="SUPFAM" id="SSF46689">
    <property type="entry name" value="Homeodomain-like"/>
    <property type="match status" value="1"/>
</dbReference>
<dbReference type="PANTHER" id="PTHR43280">
    <property type="entry name" value="ARAC-FAMILY TRANSCRIPTIONAL REGULATOR"/>
    <property type="match status" value="1"/>
</dbReference>